<reference evidence="1 2" key="1">
    <citation type="submission" date="2023-07" db="EMBL/GenBank/DDBJ databases">
        <title>Genomic Encyclopedia of Type Strains, Phase IV (KMG-IV): sequencing the most valuable type-strain genomes for metagenomic binning, comparative biology and taxonomic classification.</title>
        <authorList>
            <person name="Goeker M."/>
        </authorList>
    </citation>
    <scope>NUCLEOTIDE SEQUENCE [LARGE SCALE GENOMIC DNA]</scope>
    <source>
        <strain evidence="1 2">DSM 27594</strain>
    </source>
</reference>
<protein>
    <recommendedName>
        <fullName evidence="3">Group-specific protein</fullName>
    </recommendedName>
</protein>
<evidence type="ECO:0008006" key="3">
    <source>
        <dbReference type="Google" id="ProtNLM"/>
    </source>
</evidence>
<sequence>MFDPTAFDNMKVVIEGALYDMDISGEIIIIDRNDIMNMAKLSRRFDICFTLPNSERIPVSAKIEMEAHLINLAAELLTVPQTENEGGCQVRLQFFIEHAENKENYPTIQKIFMDIWGETRKINQSVQYHPLSNEKKIKNSITVEFDRLISEEQLDDLVEMTDFMITTLKQLQSCKSIIN</sequence>
<gene>
    <name evidence="1" type="ORF">J2S10_000703</name>
</gene>
<accession>A0ABT9XPX8</accession>
<proteinExistence type="predicted"/>
<evidence type="ECO:0000313" key="2">
    <source>
        <dbReference type="Proteomes" id="UP001224122"/>
    </source>
</evidence>
<organism evidence="1 2">
    <name type="scientific">Neobacillus ginsengisoli</name>
    <dbReference type="NCBI Taxonomy" id="904295"/>
    <lineage>
        <taxon>Bacteria</taxon>
        <taxon>Bacillati</taxon>
        <taxon>Bacillota</taxon>
        <taxon>Bacilli</taxon>
        <taxon>Bacillales</taxon>
        <taxon>Bacillaceae</taxon>
        <taxon>Neobacillus</taxon>
    </lineage>
</organism>
<dbReference type="EMBL" id="JAUSTW010000001">
    <property type="protein sequence ID" value="MDQ0197598.1"/>
    <property type="molecule type" value="Genomic_DNA"/>
</dbReference>
<keyword evidence="2" id="KW-1185">Reference proteome</keyword>
<name>A0ABT9XPX8_9BACI</name>
<dbReference type="RefSeq" id="WP_307404457.1">
    <property type="nucleotide sequence ID" value="NZ_JAUSTW010000001.1"/>
</dbReference>
<dbReference type="Proteomes" id="UP001224122">
    <property type="component" value="Unassembled WGS sequence"/>
</dbReference>
<evidence type="ECO:0000313" key="1">
    <source>
        <dbReference type="EMBL" id="MDQ0197598.1"/>
    </source>
</evidence>
<comment type="caution">
    <text evidence="1">The sequence shown here is derived from an EMBL/GenBank/DDBJ whole genome shotgun (WGS) entry which is preliminary data.</text>
</comment>